<sequence>MALQGYLAFQDYAIATWFHHVNAFVNSGQDFLDSSLDQSARIESIATALDDFMSKYSEVDWESGLVERCRASCSAFEPFSLFENLMLLASHIYTFQDKGFEARHKISIKSLDEAVTQNRKILEELPAQLEKHRTMGDLTTYSKFYDAEKLYKCNRITCRYFSEGFNDKRARKHHVNVHDRPFYCEIKDCLGAEGFAKDSDLQK</sequence>
<comment type="caution">
    <text evidence="1">The sequence shown here is derived from an EMBL/GenBank/DDBJ whole genome shotgun (WGS) entry which is preliminary data.</text>
</comment>
<evidence type="ECO:0000313" key="2">
    <source>
        <dbReference type="Proteomes" id="UP001521222"/>
    </source>
</evidence>
<keyword evidence="2" id="KW-1185">Reference proteome</keyword>
<gene>
    <name evidence="1" type="ORF">SLS59_001893</name>
</gene>
<dbReference type="Proteomes" id="UP001521222">
    <property type="component" value="Unassembled WGS sequence"/>
</dbReference>
<name>A0ABR3RWP9_9PLEO</name>
<organism evidence="1 2">
    <name type="scientific">Nothophoma quercina</name>
    <dbReference type="NCBI Taxonomy" id="749835"/>
    <lineage>
        <taxon>Eukaryota</taxon>
        <taxon>Fungi</taxon>
        <taxon>Dikarya</taxon>
        <taxon>Ascomycota</taxon>
        <taxon>Pezizomycotina</taxon>
        <taxon>Dothideomycetes</taxon>
        <taxon>Pleosporomycetidae</taxon>
        <taxon>Pleosporales</taxon>
        <taxon>Pleosporineae</taxon>
        <taxon>Didymellaceae</taxon>
        <taxon>Nothophoma</taxon>
    </lineage>
</organism>
<evidence type="ECO:0008006" key="3">
    <source>
        <dbReference type="Google" id="ProtNLM"/>
    </source>
</evidence>
<protein>
    <recommendedName>
        <fullName evidence="3">C2H2-type domain-containing protein</fullName>
    </recommendedName>
</protein>
<proteinExistence type="predicted"/>
<accession>A0ABR3RWP9</accession>
<evidence type="ECO:0000313" key="1">
    <source>
        <dbReference type="EMBL" id="KAL1608703.1"/>
    </source>
</evidence>
<reference evidence="1 2" key="1">
    <citation type="submission" date="2024-02" db="EMBL/GenBank/DDBJ databases">
        <title>De novo assembly and annotation of 12 fungi associated with fruit tree decline syndrome in Ontario, Canada.</title>
        <authorList>
            <person name="Sulman M."/>
            <person name="Ellouze W."/>
            <person name="Ilyukhin E."/>
        </authorList>
    </citation>
    <scope>NUCLEOTIDE SEQUENCE [LARGE SCALE GENOMIC DNA]</scope>
    <source>
        <strain evidence="1 2">M97-236</strain>
    </source>
</reference>
<dbReference type="EMBL" id="JAKIXB020000005">
    <property type="protein sequence ID" value="KAL1608703.1"/>
    <property type="molecule type" value="Genomic_DNA"/>
</dbReference>